<reference evidence="2 3" key="1">
    <citation type="submission" date="2019-12" db="EMBL/GenBank/DDBJ databases">
        <title>Whole-genome sequencing of Allorhizobium vitis.</title>
        <authorList>
            <person name="Gan H.M."/>
            <person name="Szegedi E."/>
            <person name="Burr T."/>
            <person name="Savka M.A."/>
        </authorList>
    </citation>
    <scope>NUCLEOTIDE SEQUENCE [LARGE SCALE GENOMIC DNA]</scope>
    <source>
        <strain evidence="2 3">CG989</strain>
    </source>
</reference>
<dbReference type="Gene3D" id="1.10.530.10">
    <property type="match status" value="1"/>
</dbReference>
<organism evidence="2 3">
    <name type="scientific">Agrobacterium vitis</name>
    <name type="common">Rhizobium vitis</name>
    <dbReference type="NCBI Taxonomy" id="373"/>
    <lineage>
        <taxon>Bacteria</taxon>
        <taxon>Pseudomonadati</taxon>
        <taxon>Pseudomonadota</taxon>
        <taxon>Alphaproteobacteria</taxon>
        <taxon>Hyphomicrobiales</taxon>
        <taxon>Rhizobiaceae</taxon>
        <taxon>Rhizobium/Agrobacterium group</taxon>
        <taxon>Agrobacterium</taxon>
    </lineage>
</organism>
<dbReference type="Pfam" id="PF00182">
    <property type="entry name" value="Glyco_hydro_19"/>
    <property type="match status" value="1"/>
</dbReference>
<proteinExistence type="predicted"/>
<evidence type="ECO:0000313" key="2">
    <source>
        <dbReference type="EMBL" id="MUZ60732.1"/>
    </source>
</evidence>
<protein>
    <recommendedName>
        <fullName evidence="1">Glycoside hydrolase family 19 catalytic domain-containing protein</fullName>
    </recommendedName>
</protein>
<feature type="domain" description="Glycoside hydrolase family 19 catalytic" evidence="1">
    <location>
        <begin position="92"/>
        <end position="142"/>
    </location>
</feature>
<dbReference type="GO" id="GO:0016998">
    <property type="term" value="P:cell wall macromolecule catabolic process"/>
    <property type="evidence" value="ECO:0007669"/>
    <property type="project" value="InterPro"/>
</dbReference>
<dbReference type="Proteomes" id="UP000436692">
    <property type="component" value="Unassembled WGS sequence"/>
</dbReference>
<dbReference type="GO" id="GO:0006032">
    <property type="term" value="P:chitin catabolic process"/>
    <property type="evidence" value="ECO:0007669"/>
    <property type="project" value="InterPro"/>
</dbReference>
<dbReference type="InterPro" id="IPR000726">
    <property type="entry name" value="Glyco_hydro_19_cat"/>
</dbReference>
<accession>A0AAE4WGK2</accession>
<dbReference type="GO" id="GO:0004568">
    <property type="term" value="F:chitinase activity"/>
    <property type="evidence" value="ECO:0007669"/>
    <property type="project" value="InterPro"/>
</dbReference>
<comment type="caution">
    <text evidence="2">The sequence shown here is derived from an EMBL/GenBank/DDBJ whole genome shotgun (WGS) entry which is preliminary data.</text>
</comment>
<dbReference type="EMBL" id="WPHM01000020">
    <property type="protein sequence ID" value="MUZ60732.1"/>
    <property type="molecule type" value="Genomic_DNA"/>
</dbReference>
<name>A0AAE4WGK2_AGRVI</name>
<evidence type="ECO:0000259" key="1">
    <source>
        <dbReference type="Pfam" id="PF00182"/>
    </source>
</evidence>
<gene>
    <name evidence="2" type="ORF">GOZ95_25220</name>
</gene>
<dbReference type="AlphaFoldDB" id="A0AAE4WGK2"/>
<dbReference type="SUPFAM" id="SSF53955">
    <property type="entry name" value="Lysozyme-like"/>
    <property type="match status" value="1"/>
</dbReference>
<dbReference type="InterPro" id="IPR023346">
    <property type="entry name" value="Lysozyme-like_dom_sf"/>
</dbReference>
<sequence>MIIMDRAKFFAAVRTSLFGGALTQNQVNGITAILDAWQASTMTDLRWLAYMLATAFHETAQTMQPVRETRAASDKQAIAILDRSWAKGTMPWVKSAYWRIGADGKSWLGRGYVQLTHKSNYTTLGNAIGVDLVANPVLAMREDIALKVMFTGMSEGLFTRVKLDDFFQGNKTDWVNARRIINGTESAGVVAAYGKAFHTALVGAA</sequence>
<evidence type="ECO:0000313" key="3">
    <source>
        <dbReference type="Proteomes" id="UP000436692"/>
    </source>
</evidence>